<dbReference type="EMBL" id="CM055092">
    <property type="protein sequence ID" value="KAJ7570512.1"/>
    <property type="molecule type" value="Genomic_DNA"/>
</dbReference>
<comment type="caution">
    <text evidence="1">The sequence shown here is derived from an EMBL/GenBank/DDBJ whole genome shotgun (WGS) entry which is preliminary data.</text>
</comment>
<keyword evidence="2" id="KW-1185">Reference proteome</keyword>
<dbReference type="Proteomes" id="UP001162992">
    <property type="component" value="Chromosome 1"/>
</dbReference>
<gene>
    <name evidence="1" type="ORF">O6H91_01G123600</name>
</gene>
<proteinExistence type="predicted"/>
<accession>A0ACC2EVN4</accession>
<evidence type="ECO:0000313" key="2">
    <source>
        <dbReference type="Proteomes" id="UP001162992"/>
    </source>
</evidence>
<protein>
    <submittedName>
        <fullName evidence="1">Uncharacterized protein</fullName>
    </submittedName>
</protein>
<name>A0ACC2EVN4_DIPCM</name>
<organism evidence="1 2">
    <name type="scientific">Diphasiastrum complanatum</name>
    <name type="common">Issler's clubmoss</name>
    <name type="synonym">Lycopodium complanatum</name>
    <dbReference type="NCBI Taxonomy" id="34168"/>
    <lineage>
        <taxon>Eukaryota</taxon>
        <taxon>Viridiplantae</taxon>
        <taxon>Streptophyta</taxon>
        <taxon>Embryophyta</taxon>
        <taxon>Tracheophyta</taxon>
        <taxon>Lycopodiopsida</taxon>
        <taxon>Lycopodiales</taxon>
        <taxon>Lycopodiaceae</taxon>
        <taxon>Lycopodioideae</taxon>
        <taxon>Diphasiastrum</taxon>
    </lineage>
</organism>
<sequence>MYGYATLDKKLIAFADTHGVVFDPASVSWNAISSVLDDGWRGRAAVVKDILFSQDYLGNVKGYDLTKDDWQELEGVEIRLPIFHSIATLCAVSDRLYVLEERPLRDRELSELTVVGVEVEKSPNRLEGRVLWSHVGSWNVSVGAIIHCLPVRLCQFFLNRTCV</sequence>
<reference evidence="2" key="1">
    <citation type="journal article" date="2024" name="Proc. Natl. Acad. Sci. U.S.A.">
        <title>Extraordinary preservation of gene collinearity over three hundred million years revealed in homosporous lycophytes.</title>
        <authorList>
            <person name="Li C."/>
            <person name="Wickell D."/>
            <person name="Kuo L.Y."/>
            <person name="Chen X."/>
            <person name="Nie B."/>
            <person name="Liao X."/>
            <person name="Peng D."/>
            <person name="Ji J."/>
            <person name="Jenkins J."/>
            <person name="Williams M."/>
            <person name="Shu S."/>
            <person name="Plott C."/>
            <person name="Barry K."/>
            <person name="Rajasekar S."/>
            <person name="Grimwood J."/>
            <person name="Han X."/>
            <person name="Sun S."/>
            <person name="Hou Z."/>
            <person name="He W."/>
            <person name="Dai G."/>
            <person name="Sun C."/>
            <person name="Schmutz J."/>
            <person name="Leebens-Mack J.H."/>
            <person name="Li F.W."/>
            <person name="Wang L."/>
        </authorList>
    </citation>
    <scope>NUCLEOTIDE SEQUENCE [LARGE SCALE GENOMIC DNA]</scope>
    <source>
        <strain evidence="2">cv. PW_Plant_1</strain>
    </source>
</reference>
<evidence type="ECO:0000313" key="1">
    <source>
        <dbReference type="EMBL" id="KAJ7570512.1"/>
    </source>
</evidence>